<evidence type="ECO:0000313" key="5">
    <source>
        <dbReference type="EMBL" id="KAF7300520.1"/>
    </source>
</evidence>
<comment type="similarity">
    <text evidence="1">Belongs to the CSN12 family.</text>
</comment>
<comment type="caution">
    <text evidence="5">The sequence shown here is derived from an EMBL/GenBank/DDBJ whole genome shotgun (WGS) entry which is preliminary data.</text>
</comment>
<feature type="compositionally biased region" description="Basic and acidic residues" evidence="2">
    <location>
        <begin position="402"/>
        <end position="437"/>
    </location>
</feature>
<dbReference type="GO" id="GO:0000973">
    <property type="term" value="P:post-transcriptional tethering of RNA polymerase II gene DNA at nuclear periphery"/>
    <property type="evidence" value="ECO:0007669"/>
    <property type="project" value="TreeGrafter"/>
</dbReference>
<feature type="region of interest" description="Disordered" evidence="2">
    <location>
        <begin position="402"/>
        <end position="481"/>
    </location>
</feature>
<dbReference type="OrthoDB" id="10252687at2759"/>
<feature type="chain" id="PRO_5034670667" evidence="3">
    <location>
        <begin position="21"/>
        <end position="850"/>
    </location>
</feature>
<protein>
    <submittedName>
        <fullName evidence="5">PCI domain-containing protein</fullName>
    </submittedName>
</protein>
<dbReference type="GO" id="GO:0003690">
    <property type="term" value="F:double-stranded DNA binding"/>
    <property type="evidence" value="ECO:0007669"/>
    <property type="project" value="InterPro"/>
</dbReference>
<dbReference type="PANTHER" id="PTHR12732:SF0">
    <property type="entry name" value="PCI DOMAIN-CONTAINING PROTEIN 2"/>
    <property type="match status" value="1"/>
</dbReference>
<keyword evidence="3" id="KW-0732">Signal</keyword>
<feature type="domain" description="PCI" evidence="4">
    <location>
        <begin position="653"/>
        <end position="836"/>
    </location>
</feature>
<feature type="compositionally biased region" description="Gly residues" evidence="2">
    <location>
        <begin position="244"/>
        <end position="253"/>
    </location>
</feature>
<proteinExistence type="inferred from homology"/>
<sequence>MNEAFTLGACFVFTLDPVASLDEHTRNDPIAVEACQRLVTKPYVGFVIERNGFFNPTSPYNSAHISFLLQGQPPSDEEECVTSSMSIPLVPTTIDPHPSGRTPLLPAQPLPWENCFLSAFWQADIRSPTLSTTERIPYQLTIEDQAQRDMYLDKDIRTHKRLLKEKLRSSDMAAPPLPLPSRDGGAPPASTSIIRCRSSSTRSGDGGSMRSIDSGPSYDGFADADFKFREVEAKGGASILRDGSPGGRSGDGGSARSFGSGPSYDGFADMENRPVQQDAEYDGMFHTLFPDHNTGEFTVTANVSHDVSTVKELNHPGDFYDEVAALHQIVRDAYPRVEAARWQAVVDAAMKDDQDYNAKTLELIMERRNRLEATDMVAGGVQGMYMSRSASAVGLLLASDHSQVDEPANRQETDDSERDIVMDTHSEDPPHARRLCDVSHPTQRRHPSSKWPKPRVSPAAHESAGQGAREEPSLTHGAPAENLDGPCSTALEAASMAQYKGSIASPWDDVAIHYVLICTQIAHGRPADAFQQQCQLVSSFVRFFVENTGWTLPALFSILRDLRDLADDADGPMGEDSKMEAARTVAKTFSACLMDRTSPIEESRKWGVYYVVGLVMKCYFKVKKIALTKNILKALNNNNEIPALEDYPRGHQVTYRYYIGMLAFLDEDFAKAEKELTTAFYNCTIRSPNNQTRILAYLIPLRMLRGHLPSKELLKRFPILDDLFSPFISAIRSGHLAAFDAALTTHEARLIDLNLLLALEKARELCMRVLLRRVWLMLDKTTRVHLKFFEAGLRVSGCEVDLDEAECLVANMISKGFIRGYISHEKRMVVLAATNAFPLPSERSAPYAYV</sequence>
<accession>A0A8H6SMG4</accession>
<reference evidence="5" key="1">
    <citation type="submission" date="2020-05" db="EMBL/GenBank/DDBJ databases">
        <title>Mycena genomes resolve the evolution of fungal bioluminescence.</title>
        <authorList>
            <person name="Tsai I.J."/>
        </authorList>
    </citation>
    <scope>NUCLEOTIDE SEQUENCE</scope>
    <source>
        <strain evidence="5">110903Hualien_Pintung</strain>
    </source>
</reference>
<evidence type="ECO:0000259" key="4">
    <source>
        <dbReference type="PROSITE" id="PS50250"/>
    </source>
</evidence>
<dbReference type="InterPro" id="IPR000717">
    <property type="entry name" value="PCI_dom"/>
</dbReference>
<dbReference type="SMART" id="SM00753">
    <property type="entry name" value="PAM"/>
    <property type="match status" value="1"/>
</dbReference>
<evidence type="ECO:0000313" key="6">
    <source>
        <dbReference type="Proteomes" id="UP000613580"/>
    </source>
</evidence>
<feature type="region of interest" description="Disordered" evidence="2">
    <location>
        <begin position="237"/>
        <end position="270"/>
    </location>
</feature>
<dbReference type="EMBL" id="JACAZE010000013">
    <property type="protein sequence ID" value="KAF7300520.1"/>
    <property type="molecule type" value="Genomic_DNA"/>
</dbReference>
<dbReference type="PROSITE" id="PS50250">
    <property type="entry name" value="PCI"/>
    <property type="match status" value="1"/>
</dbReference>
<dbReference type="GO" id="GO:0006368">
    <property type="term" value="P:transcription elongation by RNA polymerase II"/>
    <property type="evidence" value="ECO:0007669"/>
    <property type="project" value="TreeGrafter"/>
</dbReference>
<dbReference type="Proteomes" id="UP000613580">
    <property type="component" value="Unassembled WGS sequence"/>
</dbReference>
<feature type="region of interest" description="Disordered" evidence="2">
    <location>
        <begin position="167"/>
        <end position="216"/>
    </location>
</feature>
<feature type="signal peptide" evidence="3">
    <location>
        <begin position="1"/>
        <end position="20"/>
    </location>
</feature>
<dbReference type="AlphaFoldDB" id="A0A8H6SMG4"/>
<organism evidence="5 6">
    <name type="scientific">Mycena chlorophos</name>
    <name type="common">Agaric fungus</name>
    <name type="synonym">Agaricus chlorophos</name>
    <dbReference type="NCBI Taxonomy" id="658473"/>
    <lineage>
        <taxon>Eukaryota</taxon>
        <taxon>Fungi</taxon>
        <taxon>Dikarya</taxon>
        <taxon>Basidiomycota</taxon>
        <taxon>Agaricomycotina</taxon>
        <taxon>Agaricomycetes</taxon>
        <taxon>Agaricomycetidae</taxon>
        <taxon>Agaricales</taxon>
        <taxon>Marasmiineae</taxon>
        <taxon>Mycenaceae</taxon>
        <taxon>Mycena</taxon>
    </lineage>
</organism>
<dbReference type="InterPro" id="IPR036388">
    <property type="entry name" value="WH-like_DNA-bd_sf"/>
</dbReference>
<evidence type="ECO:0000256" key="2">
    <source>
        <dbReference type="SAM" id="MobiDB-lite"/>
    </source>
</evidence>
<gene>
    <name evidence="5" type="ORF">HMN09_00936500</name>
</gene>
<keyword evidence="6" id="KW-1185">Reference proteome</keyword>
<dbReference type="Gene3D" id="1.10.10.10">
    <property type="entry name" value="Winged helix-like DNA-binding domain superfamily/Winged helix DNA-binding domain"/>
    <property type="match status" value="1"/>
</dbReference>
<name>A0A8H6SMG4_MYCCL</name>
<dbReference type="GO" id="GO:0016973">
    <property type="term" value="P:poly(A)+ mRNA export from nucleus"/>
    <property type="evidence" value="ECO:0007669"/>
    <property type="project" value="TreeGrafter"/>
</dbReference>
<evidence type="ECO:0000256" key="1">
    <source>
        <dbReference type="ARBA" id="ARBA00025771"/>
    </source>
</evidence>
<dbReference type="GO" id="GO:0070390">
    <property type="term" value="C:transcription export complex 2"/>
    <property type="evidence" value="ECO:0007669"/>
    <property type="project" value="TreeGrafter"/>
</dbReference>
<dbReference type="InterPro" id="IPR045114">
    <property type="entry name" value="Csn12-like"/>
</dbReference>
<dbReference type="Pfam" id="PF01399">
    <property type="entry name" value="PCI"/>
    <property type="match status" value="1"/>
</dbReference>
<evidence type="ECO:0000256" key="3">
    <source>
        <dbReference type="SAM" id="SignalP"/>
    </source>
</evidence>
<dbReference type="GO" id="GO:0003723">
    <property type="term" value="F:RNA binding"/>
    <property type="evidence" value="ECO:0007669"/>
    <property type="project" value="InterPro"/>
</dbReference>
<feature type="compositionally biased region" description="Low complexity" evidence="2">
    <location>
        <begin position="190"/>
        <end position="211"/>
    </location>
</feature>
<dbReference type="PANTHER" id="PTHR12732">
    <property type="entry name" value="UNCHARACTERIZED PROTEASOME COMPONENT REGION PCI-CONTAINING"/>
    <property type="match status" value="1"/>
</dbReference>